<evidence type="ECO:0000256" key="4">
    <source>
        <dbReference type="ARBA" id="ARBA00022989"/>
    </source>
</evidence>
<evidence type="ECO:0000256" key="1">
    <source>
        <dbReference type="ARBA" id="ARBA00004651"/>
    </source>
</evidence>
<dbReference type="Proteomes" id="UP000480178">
    <property type="component" value="Chromosome"/>
</dbReference>
<feature type="transmembrane region" description="Helical" evidence="6">
    <location>
        <begin position="175"/>
        <end position="198"/>
    </location>
</feature>
<dbReference type="EMBL" id="CP048222">
    <property type="protein sequence ID" value="QHT66834.1"/>
    <property type="molecule type" value="Genomic_DNA"/>
</dbReference>
<feature type="transmembrane region" description="Helical" evidence="6">
    <location>
        <begin position="239"/>
        <end position="259"/>
    </location>
</feature>
<proteinExistence type="predicted"/>
<dbReference type="Gene3D" id="3.40.190.10">
    <property type="entry name" value="Periplasmic binding protein-like II"/>
    <property type="match status" value="1"/>
</dbReference>
<feature type="transmembrane region" description="Helical" evidence="6">
    <location>
        <begin position="21"/>
        <end position="42"/>
    </location>
</feature>
<evidence type="ECO:0000313" key="8">
    <source>
        <dbReference type="EMBL" id="QHT66834.1"/>
    </source>
</evidence>
<dbReference type="RefSeq" id="WP_162442886.1">
    <property type="nucleotide sequence ID" value="NZ_CP048222.1"/>
</dbReference>
<keyword evidence="4 6" id="KW-1133">Transmembrane helix</keyword>
<sequence>MDKILLIIQREYLVRVKKKSFIIMTFLGPLLIGGIWGVSIWLSVKDDENRVIEVIDESGLFSNAYDSKGNLTFIPAGTSLEQAKQDVRDERYYALLYIPKIDIENPEGIKLYSKKGLSISVEGAVENKLKKEIEDKKLIRAGIDKQILEKIDTDVSVSTLNLSEGEGEEGSSAGVSYIVGFASAFIIYLSIFIYGVQVMRGVIEEKTNRIIEVIISSVKPFQLMLGKIIGIAFVGLTQFLLWIIFGFIVSSLVFSISGADKLAEQQAQTQLEQQIPNTMNKAKLNSEIQAALSTINFPLIFATFLFYFLGGYLIYSALFAAVGAASDSDTDAQQFMMPITIPLILSFVLAQGIIRDPDGSLAFWLSMIPLTSPIIMMVRIPFHPPVWQILLSMSLLLLGFLGIVWIAARIYRVGILMYGKKVTYKELGRWLFYKS</sequence>
<name>A0A6C0GG80_9BACT</name>
<accession>A0A6C0GG80</accession>
<organism evidence="8 9">
    <name type="scientific">Rhodocytophaga rosea</name>
    <dbReference type="NCBI Taxonomy" id="2704465"/>
    <lineage>
        <taxon>Bacteria</taxon>
        <taxon>Pseudomonadati</taxon>
        <taxon>Bacteroidota</taxon>
        <taxon>Cytophagia</taxon>
        <taxon>Cytophagales</taxon>
        <taxon>Rhodocytophagaceae</taxon>
        <taxon>Rhodocytophaga</taxon>
    </lineage>
</organism>
<dbReference type="InterPro" id="IPR051449">
    <property type="entry name" value="ABC-2_transporter_component"/>
</dbReference>
<evidence type="ECO:0000259" key="7">
    <source>
        <dbReference type="Pfam" id="PF12698"/>
    </source>
</evidence>
<keyword evidence="9" id="KW-1185">Reference proteome</keyword>
<dbReference type="GO" id="GO:0005886">
    <property type="term" value="C:plasma membrane"/>
    <property type="evidence" value="ECO:0007669"/>
    <property type="project" value="UniProtKB-SubCell"/>
</dbReference>
<evidence type="ECO:0000256" key="2">
    <source>
        <dbReference type="ARBA" id="ARBA00022475"/>
    </source>
</evidence>
<evidence type="ECO:0000256" key="6">
    <source>
        <dbReference type="SAM" id="Phobius"/>
    </source>
</evidence>
<keyword evidence="3 6" id="KW-0812">Transmembrane</keyword>
<keyword evidence="5 6" id="KW-0472">Membrane</keyword>
<dbReference type="KEGG" id="rhoz:GXP67_09270"/>
<dbReference type="GO" id="GO:0140359">
    <property type="term" value="F:ABC-type transporter activity"/>
    <property type="evidence" value="ECO:0007669"/>
    <property type="project" value="InterPro"/>
</dbReference>
<evidence type="ECO:0000313" key="9">
    <source>
        <dbReference type="Proteomes" id="UP000480178"/>
    </source>
</evidence>
<dbReference type="PANTHER" id="PTHR30294:SF29">
    <property type="entry name" value="MULTIDRUG ABC TRANSPORTER PERMEASE YBHS-RELATED"/>
    <property type="match status" value="1"/>
</dbReference>
<keyword evidence="2" id="KW-1003">Cell membrane</keyword>
<reference evidence="8 9" key="1">
    <citation type="submission" date="2020-01" db="EMBL/GenBank/DDBJ databases">
        <authorList>
            <person name="Kim M.K."/>
        </authorList>
    </citation>
    <scope>NUCLEOTIDE SEQUENCE [LARGE SCALE GENOMIC DNA]</scope>
    <source>
        <strain evidence="8 9">172606-1</strain>
    </source>
</reference>
<protein>
    <submittedName>
        <fullName evidence="8">ABC transporter permease</fullName>
    </submittedName>
</protein>
<dbReference type="SUPFAM" id="SSF53850">
    <property type="entry name" value="Periplasmic binding protein-like II"/>
    <property type="match status" value="1"/>
</dbReference>
<dbReference type="Pfam" id="PF12698">
    <property type="entry name" value="ABC2_membrane_3"/>
    <property type="match status" value="1"/>
</dbReference>
<dbReference type="AlphaFoldDB" id="A0A6C0GG80"/>
<evidence type="ECO:0000256" key="5">
    <source>
        <dbReference type="ARBA" id="ARBA00023136"/>
    </source>
</evidence>
<gene>
    <name evidence="8" type="ORF">GXP67_09270</name>
</gene>
<feature type="transmembrane region" description="Helical" evidence="6">
    <location>
        <begin position="386"/>
        <end position="411"/>
    </location>
</feature>
<dbReference type="PANTHER" id="PTHR30294">
    <property type="entry name" value="MEMBRANE COMPONENT OF ABC TRANSPORTER YHHJ-RELATED"/>
    <property type="match status" value="1"/>
</dbReference>
<comment type="subcellular location">
    <subcellularLocation>
        <location evidence="1">Cell membrane</location>
        <topology evidence="1">Multi-pass membrane protein</topology>
    </subcellularLocation>
</comment>
<feature type="transmembrane region" description="Helical" evidence="6">
    <location>
        <begin position="335"/>
        <end position="354"/>
    </location>
</feature>
<evidence type="ECO:0000256" key="3">
    <source>
        <dbReference type="ARBA" id="ARBA00022692"/>
    </source>
</evidence>
<feature type="domain" description="ABC-2 type transporter transmembrane" evidence="7">
    <location>
        <begin position="19"/>
        <end position="408"/>
    </location>
</feature>
<dbReference type="InterPro" id="IPR013525">
    <property type="entry name" value="ABC2_TM"/>
</dbReference>
<feature type="transmembrane region" description="Helical" evidence="6">
    <location>
        <begin position="290"/>
        <end position="315"/>
    </location>
</feature>